<dbReference type="Gene3D" id="3.10.310.10">
    <property type="entry name" value="Diaminopimelate Epimerase, Chain A, domain 1"/>
    <property type="match status" value="2"/>
</dbReference>
<dbReference type="GO" id="GO:0005829">
    <property type="term" value="C:cytosol"/>
    <property type="evidence" value="ECO:0007669"/>
    <property type="project" value="TreeGrafter"/>
</dbReference>
<dbReference type="PROSITE" id="PS01326">
    <property type="entry name" value="DAP_EPIMERASE"/>
    <property type="match status" value="1"/>
</dbReference>
<evidence type="ECO:0000256" key="4">
    <source>
        <dbReference type="ARBA" id="ARBA00022605"/>
    </source>
</evidence>
<keyword evidence="4" id="KW-0028">Amino-acid biosynthesis</keyword>
<dbReference type="EC" id="5.1.1.7" evidence="3"/>
<comment type="similarity">
    <text evidence="2">Belongs to the diaminopimelate epimerase family.</text>
</comment>
<keyword evidence="6" id="KW-0413">Isomerase</keyword>
<organism evidence="8">
    <name type="scientific">marine metagenome</name>
    <dbReference type="NCBI Taxonomy" id="408172"/>
    <lineage>
        <taxon>unclassified sequences</taxon>
        <taxon>metagenomes</taxon>
        <taxon>ecological metagenomes</taxon>
    </lineage>
</organism>
<proteinExistence type="inferred from homology"/>
<keyword evidence="5" id="KW-0457">Lysine biosynthesis</keyword>
<dbReference type="GO" id="GO:0009089">
    <property type="term" value="P:lysine biosynthetic process via diaminopimelate"/>
    <property type="evidence" value="ECO:0007669"/>
    <property type="project" value="UniProtKB-UniPathway"/>
</dbReference>
<dbReference type="GO" id="GO:0008837">
    <property type="term" value="F:diaminopimelate epimerase activity"/>
    <property type="evidence" value="ECO:0007669"/>
    <property type="project" value="UniProtKB-EC"/>
</dbReference>
<protein>
    <recommendedName>
        <fullName evidence="3">diaminopimelate epimerase</fullName>
        <ecNumber evidence="3">5.1.1.7</ecNumber>
    </recommendedName>
</protein>
<evidence type="ECO:0000256" key="5">
    <source>
        <dbReference type="ARBA" id="ARBA00023154"/>
    </source>
</evidence>
<dbReference type="PANTHER" id="PTHR31689">
    <property type="entry name" value="DIAMINOPIMELATE EPIMERASE, CHLOROPLASTIC"/>
    <property type="match status" value="1"/>
</dbReference>
<gene>
    <name evidence="8" type="ORF">METZ01_LOCUS36539</name>
</gene>
<dbReference type="HAMAP" id="MF_00197">
    <property type="entry name" value="DAP_epimerase"/>
    <property type="match status" value="1"/>
</dbReference>
<evidence type="ECO:0000256" key="7">
    <source>
        <dbReference type="ARBA" id="ARBA00051712"/>
    </source>
</evidence>
<evidence type="ECO:0000256" key="2">
    <source>
        <dbReference type="ARBA" id="ARBA00010219"/>
    </source>
</evidence>
<dbReference type="AlphaFoldDB" id="A0A381QWA2"/>
<dbReference type="InterPro" id="IPR018510">
    <property type="entry name" value="DAP_epimerase_AS"/>
</dbReference>
<evidence type="ECO:0000256" key="6">
    <source>
        <dbReference type="ARBA" id="ARBA00023235"/>
    </source>
</evidence>
<sequence length="260" mass="29239">MKIKFQKYQGTGNDFILINNNTLSFPDKNKDLIKGLCDRKFGIGSDGLILINPSTKTDFEMLYFNSDGNLGSMCGNGARCSVKFAHNQKIINSNTIFNAYDGKHSGEIIDNNVFLSIKNVNNIKSYGKDLFIDTGSPHYIKIVDDLENYDVCKQGKRIRYNSRFDKNGGVNVNFVQVISNSEFSVRTFERGVENETLSCGTGVTAVALGMYYLKQTFFTRLKINTKGGILNVEFIPKKSRFENIFLSGEVEMVFKGQIDI</sequence>
<evidence type="ECO:0000313" key="8">
    <source>
        <dbReference type="EMBL" id="SUZ83685.1"/>
    </source>
</evidence>
<dbReference type="UniPathway" id="UPA00034">
    <property type="reaction ID" value="UER00025"/>
</dbReference>
<dbReference type="PANTHER" id="PTHR31689:SF0">
    <property type="entry name" value="DIAMINOPIMELATE EPIMERASE"/>
    <property type="match status" value="1"/>
</dbReference>
<evidence type="ECO:0000256" key="1">
    <source>
        <dbReference type="ARBA" id="ARBA00005196"/>
    </source>
</evidence>
<dbReference type="SUPFAM" id="SSF54506">
    <property type="entry name" value="Diaminopimelate epimerase-like"/>
    <property type="match status" value="2"/>
</dbReference>
<name>A0A381QWA2_9ZZZZ</name>
<dbReference type="InterPro" id="IPR001653">
    <property type="entry name" value="DAP_epimerase_DapF"/>
</dbReference>
<comment type="pathway">
    <text evidence="1">Amino-acid biosynthesis; L-lysine biosynthesis via DAP pathway; DL-2,6-diaminopimelate from LL-2,6-diaminopimelate: step 1/1.</text>
</comment>
<comment type="catalytic activity">
    <reaction evidence="7">
        <text>(2S,6S)-2,6-diaminopimelate = meso-2,6-diaminopimelate</text>
        <dbReference type="Rhea" id="RHEA:15393"/>
        <dbReference type="ChEBI" id="CHEBI:57609"/>
        <dbReference type="ChEBI" id="CHEBI:57791"/>
        <dbReference type="EC" id="5.1.1.7"/>
    </reaction>
</comment>
<dbReference type="EMBL" id="UINC01001561">
    <property type="protein sequence ID" value="SUZ83685.1"/>
    <property type="molecule type" value="Genomic_DNA"/>
</dbReference>
<dbReference type="NCBIfam" id="TIGR00652">
    <property type="entry name" value="DapF"/>
    <property type="match status" value="1"/>
</dbReference>
<reference evidence="8" key="1">
    <citation type="submission" date="2018-05" db="EMBL/GenBank/DDBJ databases">
        <authorList>
            <person name="Lanie J.A."/>
            <person name="Ng W.-L."/>
            <person name="Kazmierczak K.M."/>
            <person name="Andrzejewski T.M."/>
            <person name="Davidsen T.M."/>
            <person name="Wayne K.J."/>
            <person name="Tettelin H."/>
            <person name="Glass J.I."/>
            <person name="Rusch D."/>
            <person name="Podicherti R."/>
            <person name="Tsui H.-C.T."/>
            <person name="Winkler M.E."/>
        </authorList>
    </citation>
    <scope>NUCLEOTIDE SEQUENCE</scope>
</reference>
<evidence type="ECO:0000256" key="3">
    <source>
        <dbReference type="ARBA" id="ARBA00013080"/>
    </source>
</evidence>
<dbReference type="Pfam" id="PF01678">
    <property type="entry name" value="DAP_epimerase"/>
    <property type="match status" value="2"/>
</dbReference>
<accession>A0A381QWA2</accession>